<dbReference type="STRING" id="551987.SAMN05192549_10352"/>
<evidence type="ECO:0000256" key="1">
    <source>
        <dbReference type="ARBA" id="ARBA00000971"/>
    </source>
</evidence>
<evidence type="ECO:0000313" key="9">
    <source>
        <dbReference type="EMBL" id="SHM86549.1"/>
    </source>
</evidence>
<dbReference type="AlphaFoldDB" id="A0A1M7M7C8"/>
<feature type="signal peptide" evidence="7">
    <location>
        <begin position="1"/>
        <end position="26"/>
    </location>
</feature>
<dbReference type="GO" id="GO:0003755">
    <property type="term" value="F:peptidyl-prolyl cis-trans isomerase activity"/>
    <property type="evidence" value="ECO:0007669"/>
    <property type="project" value="UniProtKB-UniRule"/>
</dbReference>
<dbReference type="SUPFAM" id="SSF54534">
    <property type="entry name" value="FKBP-like"/>
    <property type="match status" value="2"/>
</dbReference>
<evidence type="ECO:0000256" key="7">
    <source>
        <dbReference type="SAM" id="SignalP"/>
    </source>
</evidence>
<feature type="domain" description="PPIase FKBP-type" evidence="8">
    <location>
        <begin position="188"/>
        <end position="289"/>
    </location>
</feature>
<accession>A0A1M7M7C8</accession>
<feature type="domain" description="PPIase FKBP-type" evidence="8">
    <location>
        <begin position="53"/>
        <end position="158"/>
    </location>
</feature>
<protein>
    <recommendedName>
        <fullName evidence="6">Peptidyl-prolyl cis-trans isomerase</fullName>
        <ecNumber evidence="6">5.2.1.8</ecNumber>
    </recommendedName>
</protein>
<evidence type="ECO:0000256" key="3">
    <source>
        <dbReference type="ARBA" id="ARBA00023110"/>
    </source>
</evidence>
<keyword evidence="7" id="KW-0732">Signal</keyword>
<dbReference type="PANTHER" id="PTHR43811:SF19">
    <property type="entry name" value="39 KDA FK506-BINDING NUCLEAR PROTEIN"/>
    <property type="match status" value="1"/>
</dbReference>
<sequence>MKSMLQFIAVASCAVALTACGGGAKAPTAVVTPQPAYKIITDTPGTGTTAATGDLVTFTYVGYLYDSTKSDPRGTKVDSSVDVNTSYTGAVGVGAMATGWDQTVLGMQTGGKRTVVMPANMTPYGGNARDELKVNGLTFPAIPVNAPMVYDIQLSYVSKAVTIPNQAPPPDLTVNDIVPGTGTAVVKGNTVTVRYTGWLYDGTRANFKGMRFDDNQATTDQPLPVNVGGTGTITGFNMGIIGMKPGGTRTLIIPPGQGYGAAAQAAGKYGVGIPANSTLVFDVTLISITN</sequence>
<proteinExistence type="inferred from homology"/>
<dbReference type="PANTHER" id="PTHR43811">
    <property type="entry name" value="FKBP-TYPE PEPTIDYL-PROLYL CIS-TRANS ISOMERASE FKPA"/>
    <property type="match status" value="1"/>
</dbReference>
<organism evidence="9 10">
    <name type="scientific">Duganella sacchari</name>
    <dbReference type="NCBI Taxonomy" id="551987"/>
    <lineage>
        <taxon>Bacteria</taxon>
        <taxon>Pseudomonadati</taxon>
        <taxon>Pseudomonadota</taxon>
        <taxon>Betaproteobacteria</taxon>
        <taxon>Burkholderiales</taxon>
        <taxon>Oxalobacteraceae</taxon>
        <taxon>Telluria group</taxon>
        <taxon>Duganella</taxon>
    </lineage>
</organism>
<gene>
    <name evidence="9" type="ORF">SAMN05192549_10352</name>
</gene>
<comment type="similarity">
    <text evidence="2 6">Belongs to the FKBP-type PPIase family.</text>
</comment>
<evidence type="ECO:0000256" key="5">
    <source>
        <dbReference type="PROSITE-ProRule" id="PRU00277"/>
    </source>
</evidence>
<evidence type="ECO:0000256" key="6">
    <source>
        <dbReference type="RuleBase" id="RU003915"/>
    </source>
</evidence>
<keyword evidence="4 5" id="KW-0413">Isomerase</keyword>
<name>A0A1M7M7C8_9BURK</name>
<dbReference type="EMBL" id="FRCX01000003">
    <property type="protein sequence ID" value="SHM86549.1"/>
    <property type="molecule type" value="Genomic_DNA"/>
</dbReference>
<comment type="catalytic activity">
    <reaction evidence="1 5 6">
        <text>[protein]-peptidylproline (omega=180) = [protein]-peptidylproline (omega=0)</text>
        <dbReference type="Rhea" id="RHEA:16237"/>
        <dbReference type="Rhea" id="RHEA-COMP:10747"/>
        <dbReference type="Rhea" id="RHEA-COMP:10748"/>
        <dbReference type="ChEBI" id="CHEBI:83833"/>
        <dbReference type="ChEBI" id="CHEBI:83834"/>
        <dbReference type="EC" id="5.2.1.8"/>
    </reaction>
</comment>
<evidence type="ECO:0000256" key="2">
    <source>
        <dbReference type="ARBA" id="ARBA00006577"/>
    </source>
</evidence>
<dbReference type="OrthoDB" id="280278at2"/>
<evidence type="ECO:0000313" key="10">
    <source>
        <dbReference type="Proteomes" id="UP000184339"/>
    </source>
</evidence>
<dbReference type="EC" id="5.2.1.8" evidence="6"/>
<dbReference type="Gene3D" id="3.10.50.40">
    <property type="match status" value="2"/>
</dbReference>
<dbReference type="PROSITE" id="PS51257">
    <property type="entry name" value="PROKAR_LIPOPROTEIN"/>
    <property type="match status" value="1"/>
</dbReference>
<dbReference type="InterPro" id="IPR046357">
    <property type="entry name" value="PPIase_dom_sf"/>
</dbReference>
<keyword evidence="3 5" id="KW-0697">Rotamase</keyword>
<keyword evidence="10" id="KW-1185">Reference proteome</keyword>
<dbReference type="PROSITE" id="PS50059">
    <property type="entry name" value="FKBP_PPIASE"/>
    <property type="match status" value="2"/>
</dbReference>
<dbReference type="Pfam" id="PF00254">
    <property type="entry name" value="FKBP_C"/>
    <property type="match status" value="2"/>
</dbReference>
<evidence type="ECO:0000259" key="8">
    <source>
        <dbReference type="PROSITE" id="PS50059"/>
    </source>
</evidence>
<reference evidence="10" key="1">
    <citation type="submission" date="2016-11" db="EMBL/GenBank/DDBJ databases">
        <authorList>
            <person name="Varghese N."/>
            <person name="Submissions S."/>
        </authorList>
    </citation>
    <scope>NUCLEOTIDE SEQUENCE [LARGE SCALE GENOMIC DNA]</scope>
    <source>
        <strain evidence="10">Sac-22</strain>
    </source>
</reference>
<dbReference type="InterPro" id="IPR001179">
    <property type="entry name" value="PPIase_FKBP_dom"/>
</dbReference>
<feature type="chain" id="PRO_5011957985" description="Peptidyl-prolyl cis-trans isomerase" evidence="7">
    <location>
        <begin position="27"/>
        <end position="290"/>
    </location>
</feature>
<evidence type="ECO:0000256" key="4">
    <source>
        <dbReference type="ARBA" id="ARBA00023235"/>
    </source>
</evidence>
<dbReference type="Proteomes" id="UP000184339">
    <property type="component" value="Unassembled WGS sequence"/>
</dbReference>